<feature type="coiled-coil region" evidence="1">
    <location>
        <begin position="175"/>
        <end position="202"/>
    </location>
</feature>
<proteinExistence type="predicted"/>
<organism evidence="2 3">
    <name type="scientific">Geofilum rubicundum JCM 15548</name>
    <dbReference type="NCBI Taxonomy" id="1236989"/>
    <lineage>
        <taxon>Bacteria</taxon>
        <taxon>Pseudomonadati</taxon>
        <taxon>Bacteroidota</taxon>
        <taxon>Bacteroidia</taxon>
        <taxon>Marinilabiliales</taxon>
        <taxon>Marinilabiliaceae</taxon>
        <taxon>Geofilum</taxon>
    </lineage>
</organism>
<accession>A0A0E9LYI3</accession>
<evidence type="ECO:0000313" key="2">
    <source>
        <dbReference type="EMBL" id="GAO30319.1"/>
    </source>
</evidence>
<evidence type="ECO:0000313" key="3">
    <source>
        <dbReference type="Proteomes" id="UP000032900"/>
    </source>
</evidence>
<reference evidence="2 3" key="1">
    <citation type="journal article" date="2015" name="Microbes Environ.">
        <title>Distribution and evolution of nitrogen fixation genes in the phylum bacteroidetes.</title>
        <authorList>
            <person name="Inoue J."/>
            <person name="Oshima K."/>
            <person name="Suda W."/>
            <person name="Sakamoto M."/>
            <person name="Iino T."/>
            <person name="Noda S."/>
            <person name="Hongoh Y."/>
            <person name="Hattori M."/>
            <person name="Ohkuma M."/>
        </authorList>
    </citation>
    <scope>NUCLEOTIDE SEQUENCE [LARGE SCALE GENOMIC DNA]</scope>
    <source>
        <strain evidence="2">JCM 15548</strain>
    </source>
</reference>
<evidence type="ECO:0000256" key="1">
    <source>
        <dbReference type="SAM" id="Coils"/>
    </source>
</evidence>
<dbReference type="STRING" id="1236989.JCM15548_12582"/>
<comment type="caution">
    <text evidence="2">The sequence shown here is derived from an EMBL/GenBank/DDBJ whole genome shotgun (WGS) entry which is preliminary data.</text>
</comment>
<keyword evidence="3" id="KW-1185">Reference proteome</keyword>
<dbReference type="EMBL" id="BAZW01000021">
    <property type="protein sequence ID" value="GAO30319.1"/>
    <property type="molecule type" value="Genomic_DNA"/>
</dbReference>
<gene>
    <name evidence="2" type="ORF">JCM15548_12582</name>
</gene>
<dbReference type="AlphaFoldDB" id="A0A0E9LYI3"/>
<name>A0A0E9LYI3_9BACT</name>
<keyword evidence="1" id="KW-0175">Coiled coil</keyword>
<sequence length="372" mass="44097">MFGKRKSFDYRYDQAIELMEESKVDSLIEKGIIIRNGRYLEIEDQLLSFFEQILDVNEEINISLITEHITLLKENIDYYLAEDSEHRKYKYLKSVKGSLRKMGFICLRNIVDLNRNIDNTFKTEPNYKVKIKKLENYDQRRIDIKKLIAVTEQFLTEDELTFFATAKDDELNHVTTELRLQLQEARHNLIETEKQIIDFLNQVKHQSKLIEKIRQVKYLKDQFELESKSDIVKLLNKMNPVAFENRPAFPVKLSLDILQDDDTYEIIKALSKKIKSTVKLKVPLAKAIDETFFNDTVETDIFIDLEKMKSSFTASGYHLLDFVNQYDYPKEVSFEEIVTCYCQLISLYENDFRFTDKYVIYKGTEFSVIYPK</sequence>
<dbReference type="Proteomes" id="UP000032900">
    <property type="component" value="Unassembled WGS sequence"/>
</dbReference>
<protein>
    <submittedName>
        <fullName evidence="2">Uncharacterized protein</fullName>
    </submittedName>
</protein>